<comment type="similarity">
    <text evidence="2 13">Belongs to the HAK/KUP transporter (TC 2.A.72) family.</text>
</comment>
<comment type="subcellular location">
    <subcellularLocation>
        <location evidence="13">Cell membrane</location>
        <topology evidence="13">Multi-pass membrane protein</topology>
    </subcellularLocation>
    <subcellularLocation>
        <location evidence="1">Membrane</location>
        <topology evidence="1">Multi-pass membrane protein</topology>
    </subcellularLocation>
</comment>
<evidence type="ECO:0000256" key="11">
    <source>
        <dbReference type="ARBA" id="ARBA00023065"/>
    </source>
</evidence>
<proteinExistence type="inferred from homology"/>
<comment type="caution">
    <text evidence="16">The sequence shown here is derived from an EMBL/GenBank/DDBJ whole genome shotgun (WGS) entry which is preliminary data.</text>
</comment>
<feature type="domain" description="K+ potassium transporter C-terminal" evidence="15">
    <location>
        <begin position="480"/>
        <end position="628"/>
    </location>
</feature>
<dbReference type="RefSeq" id="WP_034843174.1">
    <property type="nucleotide sequence ID" value="NZ_JANX01000306.1"/>
</dbReference>
<feature type="transmembrane region" description="Helical" evidence="13">
    <location>
        <begin position="175"/>
        <end position="195"/>
    </location>
</feature>
<dbReference type="Pfam" id="PF02705">
    <property type="entry name" value="K_trans"/>
    <property type="match status" value="1"/>
</dbReference>
<evidence type="ECO:0000256" key="12">
    <source>
        <dbReference type="ARBA" id="ARBA00023136"/>
    </source>
</evidence>
<evidence type="ECO:0000256" key="3">
    <source>
        <dbReference type="ARBA" id="ARBA00022448"/>
    </source>
</evidence>
<dbReference type="InterPro" id="IPR003855">
    <property type="entry name" value="K+_transporter"/>
</dbReference>
<dbReference type="EMBL" id="JANX01000306">
    <property type="protein sequence ID" value="KGM32509.1"/>
    <property type="molecule type" value="Genomic_DNA"/>
</dbReference>
<evidence type="ECO:0000256" key="13">
    <source>
        <dbReference type="HAMAP-Rule" id="MF_01522"/>
    </source>
</evidence>
<keyword evidence="6 13" id="KW-0633">Potassium transport</keyword>
<reference evidence="16 17" key="1">
    <citation type="submission" date="2014-01" db="EMBL/GenBank/DDBJ databases">
        <title>Genome sequence determination for a cystic fibrosis isolate, Inquilinus limosus.</title>
        <authorList>
            <person name="Pino M."/>
            <person name="Di Conza J."/>
            <person name="Gutkind G."/>
        </authorList>
    </citation>
    <scope>NUCLEOTIDE SEQUENCE [LARGE SCALE GENOMIC DNA]</scope>
    <source>
        <strain evidence="16 17">MP06</strain>
    </source>
</reference>
<evidence type="ECO:0000256" key="5">
    <source>
        <dbReference type="ARBA" id="ARBA00022519"/>
    </source>
</evidence>
<dbReference type="AlphaFoldDB" id="A0A0A0D369"/>
<evidence type="ECO:0000259" key="14">
    <source>
        <dbReference type="Pfam" id="PF02705"/>
    </source>
</evidence>
<feature type="transmembrane region" description="Helical" evidence="13">
    <location>
        <begin position="144"/>
        <end position="163"/>
    </location>
</feature>
<dbReference type="GO" id="GO:0015293">
    <property type="term" value="F:symporter activity"/>
    <property type="evidence" value="ECO:0007669"/>
    <property type="project" value="UniProtKB-UniRule"/>
</dbReference>
<dbReference type="Proteomes" id="UP000029995">
    <property type="component" value="Unassembled WGS sequence"/>
</dbReference>
<dbReference type="GO" id="GO:0015079">
    <property type="term" value="F:potassium ion transmembrane transporter activity"/>
    <property type="evidence" value="ECO:0007669"/>
    <property type="project" value="UniProtKB-UniRule"/>
</dbReference>
<dbReference type="Pfam" id="PF22776">
    <property type="entry name" value="K_trans_C"/>
    <property type="match status" value="1"/>
</dbReference>
<keyword evidence="7 13" id="KW-0812">Transmembrane</keyword>
<dbReference type="InterPro" id="IPR053951">
    <property type="entry name" value="K_trans_N"/>
</dbReference>
<keyword evidence="8 13" id="KW-0769">Symport</keyword>
<dbReference type="InterPro" id="IPR053952">
    <property type="entry name" value="K_trans_C"/>
</dbReference>
<keyword evidence="9 13" id="KW-0630">Potassium</keyword>
<feature type="transmembrane region" description="Helical" evidence="13">
    <location>
        <begin position="293"/>
        <end position="317"/>
    </location>
</feature>
<feature type="transmembrane region" description="Helical" evidence="13">
    <location>
        <begin position="53"/>
        <end position="74"/>
    </location>
</feature>
<dbReference type="HAMAP" id="MF_01522">
    <property type="entry name" value="Kup"/>
    <property type="match status" value="1"/>
</dbReference>
<keyword evidence="10 13" id="KW-1133">Transmembrane helix</keyword>
<keyword evidence="11 13" id="KW-0406">Ion transport</keyword>
<name>A0A0A0D369_9PROT</name>
<dbReference type="PANTHER" id="PTHR30540">
    <property type="entry name" value="OSMOTIC STRESS POTASSIUM TRANSPORTER"/>
    <property type="match status" value="1"/>
</dbReference>
<feature type="transmembrane region" description="Helical" evidence="13">
    <location>
        <begin position="107"/>
        <end position="132"/>
    </location>
</feature>
<feature type="domain" description="K+ potassium transporter integral membrane" evidence="14">
    <location>
        <begin position="19"/>
        <end position="468"/>
    </location>
</feature>
<dbReference type="PANTHER" id="PTHR30540:SF79">
    <property type="entry name" value="LOW AFFINITY POTASSIUM TRANSPORT SYSTEM PROTEIN KUP"/>
    <property type="match status" value="1"/>
</dbReference>
<dbReference type="InterPro" id="IPR023051">
    <property type="entry name" value="Kup"/>
</dbReference>
<organism evidence="16 17">
    <name type="scientific">Inquilinus limosus MP06</name>
    <dbReference type="NCBI Taxonomy" id="1398085"/>
    <lineage>
        <taxon>Bacteria</taxon>
        <taxon>Pseudomonadati</taxon>
        <taxon>Pseudomonadota</taxon>
        <taxon>Alphaproteobacteria</taxon>
        <taxon>Rhodospirillales</taxon>
        <taxon>Rhodospirillaceae</taxon>
        <taxon>Inquilinus</taxon>
    </lineage>
</organism>
<keyword evidence="4 13" id="KW-1003">Cell membrane</keyword>
<accession>A0A0A0D369</accession>
<evidence type="ECO:0000256" key="6">
    <source>
        <dbReference type="ARBA" id="ARBA00022538"/>
    </source>
</evidence>
<evidence type="ECO:0000256" key="7">
    <source>
        <dbReference type="ARBA" id="ARBA00022692"/>
    </source>
</evidence>
<evidence type="ECO:0000256" key="8">
    <source>
        <dbReference type="ARBA" id="ARBA00022847"/>
    </source>
</evidence>
<dbReference type="OrthoDB" id="9805577at2"/>
<feature type="transmembrane region" description="Helical" evidence="13">
    <location>
        <begin position="251"/>
        <end position="273"/>
    </location>
</feature>
<evidence type="ECO:0000259" key="15">
    <source>
        <dbReference type="Pfam" id="PF22776"/>
    </source>
</evidence>
<comment type="function">
    <text evidence="13">Transport of potassium into the cell. Likely operates as a K(+):H(+) symporter.</text>
</comment>
<evidence type="ECO:0000256" key="4">
    <source>
        <dbReference type="ARBA" id="ARBA00022475"/>
    </source>
</evidence>
<evidence type="ECO:0000256" key="9">
    <source>
        <dbReference type="ARBA" id="ARBA00022958"/>
    </source>
</evidence>
<feature type="transmembrane region" description="Helical" evidence="13">
    <location>
        <begin position="215"/>
        <end position="239"/>
    </location>
</feature>
<comment type="catalytic activity">
    <reaction evidence="13">
        <text>K(+)(in) + H(+)(in) = K(+)(out) + H(+)(out)</text>
        <dbReference type="Rhea" id="RHEA:28490"/>
        <dbReference type="ChEBI" id="CHEBI:15378"/>
        <dbReference type="ChEBI" id="CHEBI:29103"/>
    </reaction>
</comment>
<evidence type="ECO:0000256" key="2">
    <source>
        <dbReference type="ARBA" id="ARBA00007019"/>
    </source>
</evidence>
<evidence type="ECO:0000256" key="10">
    <source>
        <dbReference type="ARBA" id="ARBA00022989"/>
    </source>
</evidence>
<keyword evidence="3 13" id="KW-0813">Transport</keyword>
<evidence type="ECO:0000313" key="16">
    <source>
        <dbReference type="EMBL" id="KGM32509.1"/>
    </source>
</evidence>
<feature type="transmembrane region" description="Helical" evidence="13">
    <location>
        <begin position="404"/>
        <end position="423"/>
    </location>
</feature>
<sequence>MTTLATDSRDGQSLAPKLLGVIGVVYGDIGTSPLYTIRECFTHPGAPGVSEGAVLGVLSLIFWATTLIITVKYVSFVMRADNRGEGGVLALTALAFRARRGAKWGHFIVLLGIIGAALFYGDGVITPAISVLSAVEGLKIATPVFDPYIIPLTLIILTLIFMVQAHGTAKVGSAFGPIMCLWFLTIGLLGAAQVVNRPDVLAAIWPNHAVELFYTSPWAAVVVLGSVVLAVTGGEALYADMGHFGRGPIRIAWVGFVWPALLLNYFGQGALLIENPAAIESPFYLLTPSWGLYPMVILATMATVIASQAVISGAFSVSQQAAQLGYMPRLEVRHTSAEEKGQIYISRINWSLYAAVVILVVGFGSSSALAGAYGIAVTGTMAVTSVLAYLVARHRWGWSRWTALPLFALFLFIDLAFFGANTIKILHGGWFPLVLAVALTTLMWVWRKGREILYRRRYRDAIPLATFVDGKMYKRAHRVPGTGIFMTGNVGVVPFALLHNLKHNKIIHERVVLLKVETTDEPRVDDEQRIEIKDLGDGFYTVIVRYGFQQQPDIPRALAACSSKGLGFNMADTSFFMSREYFVPSPRPELPPWQEWLFILMSNNALSATEFFRIPANRAVELGSHLEI</sequence>
<feature type="transmembrane region" description="Helical" evidence="13">
    <location>
        <begin position="372"/>
        <end position="392"/>
    </location>
</feature>
<gene>
    <name evidence="16" type="primary">trkD</name>
    <name evidence="13" type="synonym">kup</name>
    <name evidence="16" type="ORF">P409_20990</name>
</gene>
<keyword evidence="12 13" id="KW-0472">Membrane</keyword>
<evidence type="ECO:0000256" key="1">
    <source>
        <dbReference type="ARBA" id="ARBA00004141"/>
    </source>
</evidence>
<feature type="transmembrane region" description="Helical" evidence="13">
    <location>
        <begin position="429"/>
        <end position="446"/>
    </location>
</feature>
<evidence type="ECO:0000313" key="17">
    <source>
        <dbReference type="Proteomes" id="UP000029995"/>
    </source>
</evidence>
<keyword evidence="5" id="KW-0997">Cell inner membrane</keyword>
<feature type="transmembrane region" description="Helical" evidence="13">
    <location>
        <begin position="350"/>
        <end position="366"/>
    </location>
</feature>
<dbReference type="GO" id="GO:0005886">
    <property type="term" value="C:plasma membrane"/>
    <property type="evidence" value="ECO:0007669"/>
    <property type="project" value="UniProtKB-SubCell"/>
</dbReference>
<protein>
    <recommendedName>
        <fullName evidence="13">Probable potassium transport system protein Kup</fullName>
    </recommendedName>
</protein>